<organism evidence="1">
    <name type="scientific">hydrothermal vent metagenome</name>
    <dbReference type="NCBI Taxonomy" id="652676"/>
    <lineage>
        <taxon>unclassified sequences</taxon>
        <taxon>metagenomes</taxon>
        <taxon>ecological metagenomes</taxon>
    </lineage>
</organism>
<protein>
    <submittedName>
        <fullName evidence="1">Transamidase GatB domain protein</fullName>
    </submittedName>
</protein>
<dbReference type="InterPro" id="IPR042184">
    <property type="entry name" value="YqeY/Aim41_N"/>
</dbReference>
<dbReference type="SUPFAM" id="SSF89095">
    <property type="entry name" value="GatB/YqeY motif"/>
    <property type="match status" value="1"/>
</dbReference>
<dbReference type="Gene3D" id="1.10.1510.10">
    <property type="entry name" value="Uncharacterised protein YqeY/AIM41 PF09424, N-terminal domain"/>
    <property type="match status" value="1"/>
</dbReference>
<dbReference type="Gene3D" id="1.10.10.410">
    <property type="match status" value="1"/>
</dbReference>
<sequence length="147" mass="16495">MLLREIINTEVKNAMKAKDTKKRDALRLLMSAFKQIEVDERKELSDDDVIKIIQTQVKRRNDAATAYRDAGRDDLLAIELGEIAFYEIYLPAQMTDDELRATLKSIIEKVGASSMKDMGKVMGMASKDLAGKADGKRINECVKTLLA</sequence>
<dbReference type="InterPro" id="IPR023168">
    <property type="entry name" value="GatB_Yqey_C_2"/>
</dbReference>
<dbReference type="AlphaFoldDB" id="A0A1W1CPE9"/>
<dbReference type="InterPro" id="IPR019004">
    <property type="entry name" value="YqeY/Aim41"/>
</dbReference>
<accession>A0A1W1CPE9</accession>
<proteinExistence type="predicted"/>
<name>A0A1W1CPE9_9ZZZZ</name>
<gene>
    <name evidence="1" type="ORF">MNB_SM-4-732</name>
</gene>
<dbReference type="Pfam" id="PF09424">
    <property type="entry name" value="YqeY"/>
    <property type="match status" value="1"/>
</dbReference>
<evidence type="ECO:0000313" key="1">
    <source>
        <dbReference type="EMBL" id="SFV67644.1"/>
    </source>
</evidence>
<dbReference type="PANTHER" id="PTHR28055">
    <property type="entry name" value="ALTERED INHERITANCE OF MITOCHONDRIA PROTEIN 41, MITOCHONDRIAL"/>
    <property type="match status" value="1"/>
</dbReference>
<reference evidence="1" key="1">
    <citation type="submission" date="2016-10" db="EMBL/GenBank/DDBJ databases">
        <authorList>
            <person name="de Groot N.N."/>
        </authorList>
    </citation>
    <scope>NUCLEOTIDE SEQUENCE</scope>
</reference>
<dbReference type="PANTHER" id="PTHR28055:SF1">
    <property type="entry name" value="ALTERED INHERITANCE OF MITOCHONDRIA PROTEIN 41, MITOCHONDRIAL"/>
    <property type="match status" value="1"/>
</dbReference>
<dbReference type="GO" id="GO:0016884">
    <property type="term" value="F:carbon-nitrogen ligase activity, with glutamine as amido-N-donor"/>
    <property type="evidence" value="ECO:0007669"/>
    <property type="project" value="InterPro"/>
</dbReference>
<dbReference type="InterPro" id="IPR003789">
    <property type="entry name" value="Asn/Gln_tRNA_amidoTrase-B-like"/>
</dbReference>
<dbReference type="EMBL" id="FPHF01000097">
    <property type="protein sequence ID" value="SFV67644.1"/>
    <property type="molecule type" value="Genomic_DNA"/>
</dbReference>